<evidence type="ECO:0000256" key="1">
    <source>
        <dbReference type="ARBA" id="ARBA00023117"/>
    </source>
</evidence>
<keyword evidence="4" id="KW-1185">Reference proteome</keyword>
<dbReference type="InterPro" id="IPR051831">
    <property type="entry name" value="Bromodomain_contain_prot"/>
</dbReference>
<dbReference type="Gene3D" id="1.20.920.10">
    <property type="entry name" value="Bromodomain-like"/>
    <property type="match status" value="1"/>
</dbReference>
<accession>A0A6H5H0X3</accession>
<evidence type="ECO:0000313" key="4">
    <source>
        <dbReference type="Proteomes" id="UP000479000"/>
    </source>
</evidence>
<dbReference type="GO" id="GO:0006357">
    <property type="term" value="P:regulation of transcription by RNA polymerase II"/>
    <property type="evidence" value="ECO:0007669"/>
    <property type="project" value="TreeGrafter"/>
</dbReference>
<dbReference type="AlphaFoldDB" id="A0A6H5H0X3"/>
<feature type="compositionally biased region" description="Basic and acidic residues" evidence="2">
    <location>
        <begin position="109"/>
        <end position="124"/>
    </location>
</feature>
<dbReference type="OrthoDB" id="21648at2759"/>
<name>A0A6H5H0X3_9HEMI</name>
<keyword evidence="1" id="KW-0103">Bromodomain</keyword>
<proteinExistence type="predicted"/>
<dbReference type="GO" id="GO:0005634">
    <property type="term" value="C:nucleus"/>
    <property type="evidence" value="ECO:0007669"/>
    <property type="project" value="TreeGrafter"/>
</dbReference>
<dbReference type="PANTHER" id="PTHR22881:SF27">
    <property type="entry name" value="BROMODOMAIN CONTAINING 7_9"/>
    <property type="match status" value="1"/>
</dbReference>
<dbReference type="EMBL" id="CADCXU010021254">
    <property type="protein sequence ID" value="CAB0008992.1"/>
    <property type="molecule type" value="Genomic_DNA"/>
</dbReference>
<reference evidence="3 4" key="1">
    <citation type="submission" date="2020-02" db="EMBL/GenBank/DDBJ databases">
        <authorList>
            <person name="Ferguson B K."/>
        </authorList>
    </citation>
    <scope>NUCLEOTIDE SEQUENCE [LARGE SCALE GENOMIC DNA]</scope>
</reference>
<evidence type="ECO:0000313" key="3">
    <source>
        <dbReference type="EMBL" id="CAB0008992.1"/>
    </source>
</evidence>
<dbReference type="PANTHER" id="PTHR22881">
    <property type="entry name" value="BROMODOMAIN CONTAINING PROTEIN"/>
    <property type="match status" value="1"/>
</dbReference>
<protein>
    <submittedName>
        <fullName evidence="3">Uncharacterized protein</fullName>
    </submittedName>
</protein>
<organism evidence="3 4">
    <name type="scientific">Nesidiocoris tenuis</name>
    <dbReference type="NCBI Taxonomy" id="355587"/>
    <lineage>
        <taxon>Eukaryota</taxon>
        <taxon>Metazoa</taxon>
        <taxon>Ecdysozoa</taxon>
        <taxon>Arthropoda</taxon>
        <taxon>Hexapoda</taxon>
        <taxon>Insecta</taxon>
        <taxon>Pterygota</taxon>
        <taxon>Neoptera</taxon>
        <taxon>Paraneoptera</taxon>
        <taxon>Hemiptera</taxon>
        <taxon>Heteroptera</taxon>
        <taxon>Panheteroptera</taxon>
        <taxon>Cimicomorpha</taxon>
        <taxon>Miridae</taxon>
        <taxon>Dicyphina</taxon>
        <taxon>Nesidiocoris</taxon>
    </lineage>
</organism>
<sequence length="159" mass="18125">MPHRTVQVQIFCLLRRSNAIESAVECGLIESDLKLMCNNAMTYNMADTIYYKSAKRLLHTGLKMLSPEKIKQLSLTVKCINEVSPDLLGLQARTGQHLVEYQFPLSPRKAESGDENCPSRDHPSPKLKPISNMPEYVKQFFSSENQFFYTAIVLRTRQG</sequence>
<dbReference type="InterPro" id="IPR036427">
    <property type="entry name" value="Bromodomain-like_sf"/>
</dbReference>
<dbReference type="SUPFAM" id="SSF47370">
    <property type="entry name" value="Bromodomain"/>
    <property type="match status" value="1"/>
</dbReference>
<feature type="region of interest" description="Disordered" evidence="2">
    <location>
        <begin position="109"/>
        <end position="128"/>
    </location>
</feature>
<dbReference type="Proteomes" id="UP000479000">
    <property type="component" value="Unassembled WGS sequence"/>
</dbReference>
<evidence type="ECO:0000256" key="2">
    <source>
        <dbReference type="SAM" id="MobiDB-lite"/>
    </source>
</evidence>
<gene>
    <name evidence="3" type="ORF">NTEN_LOCUS14188</name>
</gene>